<evidence type="ECO:0000313" key="4">
    <source>
        <dbReference type="Proteomes" id="UP000054321"/>
    </source>
</evidence>
<name>A0A0C3C2N7_OIDMZ</name>
<dbReference type="HOGENOM" id="CLU_428990_0_0_1"/>
<proteinExistence type="predicted"/>
<evidence type="ECO:0000313" key="3">
    <source>
        <dbReference type="EMBL" id="KIM93138.1"/>
    </source>
</evidence>
<dbReference type="PANTHER" id="PTHR24148:SF73">
    <property type="entry name" value="HET DOMAIN PROTEIN (AFU_ORTHOLOGUE AFUA_8G01020)"/>
    <property type="match status" value="1"/>
</dbReference>
<dbReference type="Proteomes" id="UP000054321">
    <property type="component" value="Unassembled WGS sequence"/>
</dbReference>
<dbReference type="EMBL" id="KN832899">
    <property type="protein sequence ID" value="KIM93138.1"/>
    <property type="molecule type" value="Genomic_DNA"/>
</dbReference>
<dbReference type="InterPro" id="IPR010730">
    <property type="entry name" value="HET"/>
</dbReference>
<accession>A0A0C3C2N7</accession>
<feature type="domain" description="Heterokaryon incompatibility" evidence="2">
    <location>
        <begin position="45"/>
        <end position="183"/>
    </location>
</feature>
<feature type="region of interest" description="Disordered" evidence="1">
    <location>
        <begin position="586"/>
        <end position="638"/>
    </location>
</feature>
<reference evidence="4" key="2">
    <citation type="submission" date="2015-01" db="EMBL/GenBank/DDBJ databases">
        <title>Evolutionary Origins and Diversification of the Mycorrhizal Mutualists.</title>
        <authorList>
            <consortium name="DOE Joint Genome Institute"/>
            <consortium name="Mycorrhizal Genomics Consortium"/>
            <person name="Kohler A."/>
            <person name="Kuo A."/>
            <person name="Nagy L.G."/>
            <person name="Floudas D."/>
            <person name="Copeland A."/>
            <person name="Barry K.W."/>
            <person name="Cichocki N."/>
            <person name="Veneault-Fourrey C."/>
            <person name="LaButti K."/>
            <person name="Lindquist E.A."/>
            <person name="Lipzen A."/>
            <person name="Lundell T."/>
            <person name="Morin E."/>
            <person name="Murat C."/>
            <person name="Riley R."/>
            <person name="Ohm R."/>
            <person name="Sun H."/>
            <person name="Tunlid A."/>
            <person name="Henrissat B."/>
            <person name="Grigoriev I.V."/>
            <person name="Hibbett D.S."/>
            <person name="Martin F."/>
        </authorList>
    </citation>
    <scope>NUCLEOTIDE SEQUENCE [LARGE SCALE GENOMIC DNA]</scope>
    <source>
        <strain evidence="4">Zn</strain>
    </source>
</reference>
<protein>
    <recommendedName>
        <fullName evidence="2">Heterokaryon incompatibility domain-containing protein</fullName>
    </recommendedName>
</protein>
<dbReference type="InParanoid" id="A0A0C3C2N7"/>
<reference evidence="3 4" key="1">
    <citation type="submission" date="2014-04" db="EMBL/GenBank/DDBJ databases">
        <authorList>
            <consortium name="DOE Joint Genome Institute"/>
            <person name="Kuo A."/>
            <person name="Martino E."/>
            <person name="Perotto S."/>
            <person name="Kohler A."/>
            <person name="Nagy L.G."/>
            <person name="Floudas D."/>
            <person name="Copeland A."/>
            <person name="Barry K.W."/>
            <person name="Cichocki N."/>
            <person name="Veneault-Fourrey C."/>
            <person name="LaButti K."/>
            <person name="Lindquist E.A."/>
            <person name="Lipzen A."/>
            <person name="Lundell T."/>
            <person name="Morin E."/>
            <person name="Murat C."/>
            <person name="Sun H."/>
            <person name="Tunlid A."/>
            <person name="Henrissat B."/>
            <person name="Grigoriev I.V."/>
            <person name="Hibbett D.S."/>
            <person name="Martin F."/>
            <person name="Nordberg H.P."/>
            <person name="Cantor M.N."/>
            <person name="Hua S.X."/>
        </authorList>
    </citation>
    <scope>NUCLEOTIDE SEQUENCE [LARGE SCALE GENOMIC DNA]</scope>
    <source>
        <strain evidence="3 4">Zn</strain>
    </source>
</reference>
<feature type="compositionally biased region" description="Polar residues" evidence="1">
    <location>
        <begin position="623"/>
        <end position="638"/>
    </location>
</feature>
<dbReference type="AlphaFoldDB" id="A0A0C3C2N7"/>
<dbReference type="OrthoDB" id="5386682at2759"/>
<evidence type="ECO:0000259" key="2">
    <source>
        <dbReference type="Pfam" id="PF06985"/>
    </source>
</evidence>
<sequence>MSIYTNYPLLQGGARIRLVRIIPGSPTDQIQCEFSTCSINDAPRYNALSYEWGSRSHLKDINVIGQQIAIRSNLWRFLLRLRSHAYYDYLWCDAICIDQDNDRERNHQVQLMSQIYRRAHMVLVWLGEENYNSNLAIRTVQSLSICTDSSSRDKYLKEREQVWKGLAELSRRRYWTRIWIVQEITVARELELLCGGEKATWKAFATACKFPPDQLTPWATDLWAPLTGANDVRKKARAAAGRELYYSKMYRLIRSQRRWPSYIDTFEVLSARYEESGCEDVRDRIFALLAVSREVALGRGITVDYRNNMEETFFSLVVWGSMGPISIYSRLKFARLAARVMNLSWPGYLLECRIEFDTQRSPIFWKWVGQALPMAVRCRYLGKWTFTSSSDLMLQASIDPGLFIVEPKKVLLPLIPMEHTNHEFDLFGFETSDIFLACKPTGHRSWIVAARAYVQFDEDLSCRSFVPSIFRGLAIDAVESNRHILKLKNIAQFMEIFLDNLSSSVWASPANTRPPVKGAGFLARRGKDKEDRNLGEVLQGLKITSWLKLTEYDDIESEEGNSEEGETYEVDWNQLLAESEALARPRISRPPIMKPRKQRERGISSMSDVVKDSDPFCERLPTSYGQEVSSASPTLFLP</sequence>
<keyword evidence="4" id="KW-1185">Reference proteome</keyword>
<evidence type="ECO:0000256" key="1">
    <source>
        <dbReference type="SAM" id="MobiDB-lite"/>
    </source>
</evidence>
<dbReference type="Pfam" id="PF06985">
    <property type="entry name" value="HET"/>
    <property type="match status" value="1"/>
</dbReference>
<gene>
    <name evidence="3" type="ORF">OIDMADRAFT_173399</name>
</gene>
<dbReference type="PANTHER" id="PTHR24148">
    <property type="entry name" value="ANKYRIN REPEAT DOMAIN-CONTAINING PROTEIN 39 HOMOLOG-RELATED"/>
    <property type="match status" value="1"/>
</dbReference>
<organism evidence="3 4">
    <name type="scientific">Oidiodendron maius (strain Zn)</name>
    <dbReference type="NCBI Taxonomy" id="913774"/>
    <lineage>
        <taxon>Eukaryota</taxon>
        <taxon>Fungi</taxon>
        <taxon>Dikarya</taxon>
        <taxon>Ascomycota</taxon>
        <taxon>Pezizomycotina</taxon>
        <taxon>Leotiomycetes</taxon>
        <taxon>Leotiomycetes incertae sedis</taxon>
        <taxon>Myxotrichaceae</taxon>
        <taxon>Oidiodendron</taxon>
    </lineage>
</organism>
<dbReference type="STRING" id="913774.A0A0C3C2N7"/>
<dbReference type="InterPro" id="IPR052895">
    <property type="entry name" value="HetReg/Transcr_Mod"/>
</dbReference>